<evidence type="ECO:0000256" key="2">
    <source>
        <dbReference type="ARBA" id="ARBA00022737"/>
    </source>
</evidence>
<keyword evidence="6" id="KW-1185">Reference proteome</keyword>
<feature type="domain" description="MIR" evidence="4">
    <location>
        <begin position="331"/>
        <end position="387"/>
    </location>
</feature>
<proteinExistence type="predicted"/>
<dbReference type="InterPro" id="IPR036300">
    <property type="entry name" value="MIR_dom_sf"/>
</dbReference>
<feature type="chain" id="PRO_5042171096" description="MIR domain-containing protein" evidence="3">
    <location>
        <begin position="21"/>
        <end position="455"/>
    </location>
</feature>
<dbReference type="SMART" id="SM00472">
    <property type="entry name" value="MIR"/>
    <property type="match status" value="4"/>
</dbReference>
<dbReference type="AlphaFoldDB" id="A0AAD2FR41"/>
<evidence type="ECO:0000313" key="5">
    <source>
        <dbReference type="EMBL" id="CAJ1949356.1"/>
    </source>
</evidence>
<dbReference type="EMBL" id="CAKOGP040001758">
    <property type="protein sequence ID" value="CAJ1949356.1"/>
    <property type="molecule type" value="Genomic_DNA"/>
</dbReference>
<dbReference type="InterPro" id="IPR016093">
    <property type="entry name" value="MIR_motif"/>
</dbReference>
<comment type="caution">
    <text evidence="5">The sequence shown here is derived from an EMBL/GenBank/DDBJ whole genome shotgun (WGS) entry which is preliminary data.</text>
</comment>
<accession>A0AAD2FR41</accession>
<feature type="signal peptide" evidence="3">
    <location>
        <begin position="1"/>
        <end position="20"/>
    </location>
</feature>
<feature type="domain" description="MIR" evidence="4">
    <location>
        <begin position="103"/>
        <end position="159"/>
    </location>
</feature>
<dbReference type="Gene3D" id="2.80.10.50">
    <property type="match status" value="2"/>
</dbReference>
<reference evidence="5" key="1">
    <citation type="submission" date="2023-08" db="EMBL/GenBank/DDBJ databases">
        <authorList>
            <person name="Audoor S."/>
            <person name="Bilcke G."/>
        </authorList>
    </citation>
    <scope>NUCLEOTIDE SEQUENCE</scope>
</reference>
<evidence type="ECO:0000256" key="1">
    <source>
        <dbReference type="ARBA" id="ARBA00022729"/>
    </source>
</evidence>
<evidence type="ECO:0000256" key="3">
    <source>
        <dbReference type="SAM" id="SignalP"/>
    </source>
</evidence>
<dbReference type="PROSITE" id="PS50919">
    <property type="entry name" value="MIR"/>
    <property type="match status" value="2"/>
</dbReference>
<evidence type="ECO:0000313" key="6">
    <source>
        <dbReference type="Proteomes" id="UP001295423"/>
    </source>
</evidence>
<keyword evidence="1 3" id="KW-0732">Signal</keyword>
<dbReference type="Proteomes" id="UP001295423">
    <property type="component" value="Unassembled WGS sequence"/>
</dbReference>
<keyword evidence="2" id="KW-0677">Repeat</keyword>
<dbReference type="PANTHER" id="PTHR46809:SF2">
    <property type="entry name" value="GH21273P"/>
    <property type="match status" value="1"/>
</dbReference>
<protein>
    <recommendedName>
        <fullName evidence="4">MIR domain-containing protein</fullName>
    </recommendedName>
</protein>
<dbReference type="SUPFAM" id="SSF82109">
    <property type="entry name" value="MIR domain"/>
    <property type="match status" value="2"/>
</dbReference>
<gene>
    <name evidence="5" type="ORF">CYCCA115_LOCUS12053</name>
</gene>
<name>A0AAD2FR41_9STRA</name>
<organism evidence="5 6">
    <name type="scientific">Cylindrotheca closterium</name>
    <dbReference type="NCBI Taxonomy" id="2856"/>
    <lineage>
        <taxon>Eukaryota</taxon>
        <taxon>Sar</taxon>
        <taxon>Stramenopiles</taxon>
        <taxon>Ochrophyta</taxon>
        <taxon>Bacillariophyta</taxon>
        <taxon>Bacillariophyceae</taxon>
        <taxon>Bacillariophycidae</taxon>
        <taxon>Bacillariales</taxon>
        <taxon>Bacillariaceae</taxon>
        <taxon>Cylindrotheca</taxon>
    </lineage>
</organism>
<sequence length="455" mass="50491">MVRFSALLVATLCLFTVTFADDDEEFVTCGSAVKLSHYESKAQTRQEHFLNSEGKNLGSGSGQQIVTAVTSPTTTNALWWIRGPNDPESRFNEILACKSGKPAETIQCGSILRLTHLNSLRNLHSHDVRSPLSRQQEVSGYGQGDGVGDNGDDWKLICNSGHWKRGEMFQLLHVDSKRYLGASSTVKFTHQNCGHNCPILNHLEVFGRAQKDNYANWLASCLIYAIVRIQQQVSHSFGCAAFNNCYKDDDEEFVTCGSAVKLSHYESKAQTKKEHFLSSETGKQLGSGSGQQIVTAVANPTVTTALWWIRGPNDPESRGNEIVACKSGKPAEKIQCGSILRLTHLNSLRNLHSHDVRSPLSRQQEVSGYGEGDGMGDNGDDWKLICNSGHWKREEMFQLLHVDSKRYLGASSTVKFTHQNCGHSCPILNHLEVFGRAQKDNYSNWFVEMGVHLSS</sequence>
<dbReference type="CDD" id="cd23279">
    <property type="entry name" value="beta-trefoil_MIR_SDF2-like"/>
    <property type="match status" value="2"/>
</dbReference>
<evidence type="ECO:0000259" key="4">
    <source>
        <dbReference type="PROSITE" id="PS50919"/>
    </source>
</evidence>
<dbReference type="PANTHER" id="PTHR46809">
    <property type="entry name" value="STROMAL CELL-DERIVED FACTOR 2-LIKE PROTEIN"/>
    <property type="match status" value="1"/>
</dbReference>